<dbReference type="OrthoDB" id="844533at2"/>
<comment type="caution">
    <text evidence="1">The sequence shown here is derived from an EMBL/GenBank/DDBJ whole genome shotgun (WGS) entry which is preliminary data.</text>
</comment>
<dbReference type="Gene3D" id="3.40.50.1440">
    <property type="entry name" value="Tubulin/FtsZ, GTPase domain"/>
    <property type="match status" value="1"/>
</dbReference>
<organism evidence="1 2">
    <name type="scientific">Polaribacter atrinae</name>
    <dbReference type="NCBI Taxonomy" id="1333662"/>
    <lineage>
        <taxon>Bacteria</taxon>
        <taxon>Pseudomonadati</taxon>
        <taxon>Bacteroidota</taxon>
        <taxon>Flavobacteriia</taxon>
        <taxon>Flavobacteriales</taxon>
        <taxon>Flavobacteriaceae</taxon>
    </lineage>
</organism>
<dbReference type="AlphaFoldDB" id="A0A176TDG3"/>
<accession>A0A176TDG3</accession>
<protein>
    <submittedName>
        <fullName evidence="1">Uncharacterized protein</fullName>
    </submittedName>
</protein>
<evidence type="ECO:0000313" key="1">
    <source>
        <dbReference type="EMBL" id="OAD45912.1"/>
    </source>
</evidence>
<reference evidence="1 2" key="1">
    <citation type="submission" date="2016-02" db="EMBL/GenBank/DDBJ databases">
        <title>Draft genome sequence of Polaribacter atrinae KACC17473.</title>
        <authorList>
            <person name="Shin S.-K."/>
            <person name="Yi H."/>
        </authorList>
    </citation>
    <scope>NUCLEOTIDE SEQUENCE [LARGE SCALE GENOMIC DNA]</scope>
    <source>
        <strain evidence="1 2">KACC 17473</strain>
    </source>
</reference>
<gene>
    <name evidence="1" type="ORF">LPB303_06390</name>
</gene>
<dbReference type="EMBL" id="LVWE01000010">
    <property type="protein sequence ID" value="OAD45912.1"/>
    <property type="molecule type" value="Genomic_DNA"/>
</dbReference>
<evidence type="ECO:0000313" key="2">
    <source>
        <dbReference type="Proteomes" id="UP000076923"/>
    </source>
</evidence>
<sequence>MAKLYIFGIGGTGARVIKTLTMLLASGVKTNFDVVPILIDPDSAGGDLNRTIKLLRDYQNVHKTVDGYEQNNFFKNKISTLSDIVTEKGGGAKVFDGFRFELDGIQNDRFKDFIDFNSLDANNKNLVKLLFSEKNLDADLGVGFKGNPNIGSVVLNQFTKSEVFQSFADSYEANDRIFVVSSIFGGTGAAGFPLLLKNLRKGKVGGKNYEHLKNSRIGAISVLPYFKVKQNDNSEIDSHGFITKTKAALHYYARNISGNNSINSLYYIGDSAENTYENIEGGTNQKNDAHFIELASALSIIDFAHTEDIYLETKNGIASNPTYKEFGTKAVRQLSFNDLFDGTKNSIINNLTEYFYFNLFLKDKMTWAIDKNYPFVSEDGAKFDTNFIQQSFYKNFLSDFNKEFRIWLAEVFRNQISFAPFAINPITNEQNEITDFKIDTTSIFTLVTGIPERKNKFNPFAQNNYELFVNHLNKASDKLGDAPSPPKRFMGVFSQATKSLVNKKLL</sequence>
<dbReference type="InterPro" id="IPR036525">
    <property type="entry name" value="Tubulin/FtsZ_GTPase_sf"/>
</dbReference>
<dbReference type="RefSeq" id="WP_068448948.1">
    <property type="nucleotide sequence ID" value="NZ_CP150660.1"/>
</dbReference>
<proteinExistence type="predicted"/>
<name>A0A176TDG3_9FLAO</name>
<dbReference type="SUPFAM" id="SSF52490">
    <property type="entry name" value="Tubulin nucleotide-binding domain-like"/>
    <property type="match status" value="1"/>
</dbReference>
<dbReference type="Proteomes" id="UP000076923">
    <property type="component" value="Unassembled WGS sequence"/>
</dbReference>
<dbReference type="STRING" id="1333662.LPB303_06390"/>
<keyword evidence="2" id="KW-1185">Reference proteome</keyword>